<comment type="subcellular location">
    <subcellularLocation>
        <location evidence="1">Cell membrane</location>
        <topology evidence="1">Multi-pass membrane protein</topology>
    </subcellularLocation>
</comment>
<protein>
    <submittedName>
        <fullName evidence="7">LysE family translocator</fullName>
    </submittedName>
</protein>
<gene>
    <name evidence="7" type="ORF">OEG82_11465</name>
</gene>
<dbReference type="Pfam" id="PF01810">
    <property type="entry name" value="LysE"/>
    <property type="match status" value="1"/>
</dbReference>
<dbReference type="Proteomes" id="UP001081283">
    <property type="component" value="Unassembled WGS sequence"/>
</dbReference>
<name>A0ABT3YFH2_9HYPH</name>
<feature type="transmembrane region" description="Helical" evidence="6">
    <location>
        <begin position="181"/>
        <end position="199"/>
    </location>
</feature>
<dbReference type="EMBL" id="JAOVZQ010000001">
    <property type="protein sequence ID" value="MCY0094642.1"/>
    <property type="molecule type" value="Genomic_DNA"/>
</dbReference>
<evidence type="ECO:0000256" key="4">
    <source>
        <dbReference type="ARBA" id="ARBA00022989"/>
    </source>
</evidence>
<dbReference type="PANTHER" id="PTHR30086">
    <property type="entry name" value="ARGININE EXPORTER PROTEIN ARGO"/>
    <property type="match status" value="1"/>
</dbReference>
<evidence type="ECO:0000256" key="2">
    <source>
        <dbReference type="ARBA" id="ARBA00022475"/>
    </source>
</evidence>
<sequence length="203" mass="21357">MPIDSALALMGFAFVMSASPGPGNFLLLTSGANFGFTRSIPLILGISLGFLSMVGMVGLGLGQLLKSFPVLELGIRLACGFYVLWLALKIARSRSLGSGGETIVGAPFGFAEAAMLQLFNPKAWTVAIIVTASYVDPSAPRKSLIALVLIFAIVNIPTISIWAVSGTALKRFLDKGSRIVVFNHVMAMVLVAAMIPVLLNVSD</sequence>
<evidence type="ECO:0000313" key="8">
    <source>
        <dbReference type="Proteomes" id="UP001081283"/>
    </source>
</evidence>
<keyword evidence="8" id="KW-1185">Reference proteome</keyword>
<keyword evidence="3 6" id="KW-0812">Transmembrane</keyword>
<comment type="caution">
    <text evidence="7">The sequence shown here is derived from an EMBL/GenBank/DDBJ whole genome shotgun (WGS) entry which is preliminary data.</text>
</comment>
<evidence type="ECO:0000256" key="3">
    <source>
        <dbReference type="ARBA" id="ARBA00022692"/>
    </source>
</evidence>
<proteinExistence type="predicted"/>
<keyword evidence="2" id="KW-1003">Cell membrane</keyword>
<evidence type="ECO:0000313" key="7">
    <source>
        <dbReference type="EMBL" id="MCY0094642.1"/>
    </source>
</evidence>
<feature type="transmembrane region" description="Helical" evidence="6">
    <location>
        <begin position="73"/>
        <end position="91"/>
    </location>
</feature>
<dbReference type="RefSeq" id="WP_267612580.1">
    <property type="nucleotide sequence ID" value="NZ_JAOVZQ010000001.1"/>
</dbReference>
<dbReference type="PANTHER" id="PTHR30086:SF20">
    <property type="entry name" value="ARGININE EXPORTER PROTEIN ARGO-RELATED"/>
    <property type="match status" value="1"/>
</dbReference>
<dbReference type="InterPro" id="IPR001123">
    <property type="entry name" value="LeuE-type"/>
</dbReference>
<organism evidence="7 8">
    <name type="scientific">Hoeflea ulvae</name>
    <dbReference type="NCBI Taxonomy" id="2983764"/>
    <lineage>
        <taxon>Bacteria</taxon>
        <taxon>Pseudomonadati</taxon>
        <taxon>Pseudomonadota</taxon>
        <taxon>Alphaproteobacteria</taxon>
        <taxon>Hyphomicrobiales</taxon>
        <taxon>Rhizobiaceae</taxon>
        <taxon>Hoeflea</taxon>
    </lineage>
</organism>
<evidence type="ECO:0000256" key="5">
    <source>
        <dbReference type="ARBA" id="ARBA00023136"/>
    </source>
</evidence>
<feature type="transmembrane region" description="Helical" evidence="6">
    <location>
        <begin position="144"/>
        <end position="169"/>
    </location>
</feature>
<keyword evidence="4 6" id="KW-1133">Transmembrane helix</keyword>
<feature type="transmembrane region" description="Helical" evidence="6">
    <location>
        <begin position="42"/>
        <end position="61"/>
    </location>
</feature>
<accession>A0ABT3YFH2</accession>
<keyword evidence="5 6" id="KW-0472">Membrane</keyword>
<evidence type="ECO:0000256" key="6">
    <source>
        <dbReference type="SAM" id="Phobius"/>
    </source>
</evidence>
<evidence type="ECO:0000256" key="1">
    <source>
        <dbReference type="ARBA" id="ARBA00004651"/>
    </source>
</evidence>
<reference evidence="7" key="1">
    <citation type="submission" date="2022-10" db="EMBL/GenBank/DDBJ databases">
        <title>Hoeflea sp. J2-29, isolated from marine algae.</title>
        <authorList>
            <person name="Kristyanto S."/>
            <person name="Kim J.M."/>
            <person name="Jeon C.O."/>
        </authorList>
    </citation>
    <scope>NUCLEOTIDE SEQUENCE</scope>
    <source>
        <strain evidence="7">J2-29</strain>
    </source>
</reference>